<proteinExistence type="predicted"/>
<accession>A0A5Q2QGB4</accession>
<keyword evidence="3" id="KW-0805">Transcription regulation</keyword>
<keyword evidence="4" id="KW-0238">DNA-binding</keyword>
<sequence length="451" mass="49280">MAKILIVEDEAIIRKSLRLLLTGEGHEVTEAWNVATAAANTLIDFDLVISDLRLPGGSGHALINLSAPTPVLILTSYASITAAVDAIKHGAADFMPKPFDHGELLTKVNAILNNPAARQLPAELSGHGIIGESDGMKMLFSKIKRVGKTDVTVLINGESGTGKELVAKAIHMQSSRCNHNQISVNCAAIPETLIESELFGHQKGAFTGAHAERVGLIETASGGTLFLDEIGELPLEAQARLLRVLQEGEIRRVGEVQPRSVDIRLICATHRNLRLMVENGQFREDLFYRLNVVELKVPALRERGADILILAQAFLQRVAKKFDRPGLRLSPEAQSALANHQWPGNVRELENALERAGILAESDWVSPDHLGLEHITHAPVASTSGATVVSDDAEEAQQNMSLEDYFQHFVLAHQDAMSETELAKRLGVSRKCLWERRQKLGIPRSNKRQAG</sequence>
<dbReference type="PANTHER" id="PTHR32071:SF117">
    <property type="entry name" value="PTS-DEPENDENT DIHYDROXYACETONE KINASE OPERON REGULATORY PROTEIN-RELATED"/>
    <property type="match status" value="1"/>
</dbReference>
<evidence type="ECO:0000256" key="5">
    <source>
        <dbReference type="ARBA" id="ARBA00023163"/>
    </source>
</evidence>
<dbReference type="Gene3D" id="3.40.50.300">
    <property type="entry name" value="P-loop containing nucleotide triphosphate hydrolases"/>
    <property type="match status" value="1"/>
</dbReference>
<dbReference type="InterPro" id="IPR025662">
    <property type="entry name" value="Sigma_54_int_dom_ATP-bd_1"/>
</dbReference>
<dbReference type="Gene3D" id="1.10.8.60">
    <property type="match status" value="1"/>
</dbReference>
<dbReference type="SMART" id="SM00448">
    <property type="entry name" value="REC"/>
    <property type="match status" value="1"/>
</dbReference>
<dbReference type="Pfam" id="PF00072">
    <property type="entry name" value="Response_reg"/>
    <property type="match status" value="1"/>
</dbReference>
<keyword evidence="2" id="KW-0067">ATP-binding</keyword>
<dbReference type="PROSITE" id="PS50045">
    <property type="entry name" value="SIGMA54_INTERACT_4"/>
    <property type="match status" value="1"/>
</dbReference>
<dbReference type="Proteomes" id="UP000388235">
    <property type="component" value="Chromosome"/>
</dbReference>
<protein>
    <submittedName>
        <fullName evidence="9">Response regulator</fullName>
    </submittedName>
</protein>
<dbReference type="InterPro" id="IPR003593">
    <property type="entry name" value="AAA+_ATPase"/>
</dbReference>
<organism evidence="9 10">
    <name type="scientific">Litorivicinus lipolyticus</name>
    <dbReference type="NCBI Taxonomy" id="418701"/>
    <lineage>
        <taxon>Bacteria</taxon>
        <taxon>Pseudomonadati</taxon>
        <taxon>Pseudomonadota</taxon>
        <taxon>Gammaproteobacteria</taxon>
        <taxon>Oceanospirillales</taxon>
        <taxon>Litorivicinaceae</taxon>
        <taxon>Litorivicinus</taxon>
    </lineage>
</organism>
<dbReference type="InterPro" id="IPR002078">
    <property type="entry name" value="Sigma_54_int"/>
</dbReference>
<keyword evidence="1" id="KW-0547">Nucleotide-binding</keyword>
<dbReference type="PROSITE" id="PS50110">
    <property type="entry name" value="RESPONSE_REGULATORY"/>
    <property type="match status" value="1"/>
</dbReference>
<dbReference type="AlphaFoldDB" id="A0A5Q2QGB4"/>
<evidence type="ECO:0000256" key="6">
    <source>
        <dbReference type="PROSITE-ProRule" id="PRU00169"/>
    </source>
</evidence>
<dbReference type="InterPro" id="IPR001789">
    <property type="entry name" value="Sig_transdc_resp-reg_receiver"/>
</dbReference>
<keyword evidence="6" id="KW-0597">Phosphoprotein</keyword>
<dbReference type="InterPro" id="IPR027417">
    <property type="entry name" value="P-loop_NTPase"/>
</dbReference>
<evidence type="ECO:0000259" key="8">
    <source>
        <dbReference type="PROSITE" id="PS50110"/>
    </source>
</evidence>
<dbReference type="GO" id="GO:0000160">
    <property type="term" value="P:phosphorelay signal transduction system"/>
    <property type="evidence" value="ECO:0007669"/>
    <property type="project" value="InterPro"/>
</dbReference>
<dbReference type="KEGG" id="llp:GH975_11025"/>
<dbReference type="InterPro" id="IPR058031">
    <property type="entry name" value="AAA_lid_NorR"/>
</dbReference>
<keyword evidence="10" id="KW-1185">Reference proteome</keyword>
<dbReference type="PANTHER" id="PTHR32071">
    <property type="entry name" value="TRANSCRIPTIONAL REGULATORY PROTEIN"/>
    <property type="match status" value="1"/>
</dbReference>
<dbReference type="EMBL" id="CP045871">
    <property type="protein sequence ID" value="QGG81066.1"/>
    <property type="molecule type" value="Genomic_DNA"/>
</dbReference>
<evidence type="ECO:0000256" key="3">
    <source>
        <dbReference type="ARBA" id="ARBA00023015"/>
    </source>
</evidence>
<evidence type="ECO:0000256" key="1">
    <source>
        <dbReference type="ARBA" id="ARBA00022741"/>
    </source>
</evidence>
<dbReference type="CDD" id="cd00009">
    <property type="entry name" value="AAA"/>
    <property type="match status" value="1"/>
</dbReference>
<dbReference type="SMART" id="SM00382">
    <property type="entry name" value="AAA"/>
    <property type="match status" value="1"/>
</dbReference>
<dbReference type="GO" id="GO:0005524">
    <property type="term" value="F:ATP binding"/>
    <property type="evidence" value="ECO:0007669"/>
    <property type="project" value="UniProtKB-KW"/>
</dbReference>
<dbReference type="Gene3D" id="3.40.50.2300">
    <property type="match status" value="1"/>
</dbReference>
<dbReference type="PROSITE" id="PS00688">
    <property type="entry name" value="SIGMA54_INTERACT_3"/>
    <property type="match status" value="1"/>
</dbReference>
<dbReference type="GO" id="GO:0003677">
    <property type="term" value="F:DNA binding"/>
    <property type="evidence" value="ECO:0007669"/>
    <property type="project" value="UniProtKB-KW"/>
</dbReference>
<dbReference type="RefSeq" id="WP_153714569.1">
    <property type="nucleotide sequence ID" value="NZ_CP045871.1"/>
</dbReference>
<dbReference type="Pfam" id="PF00158">
    <property type="entry name" value="Sigma54_activat"/>
    <property type="match status" value="1"/>
</dbReference>
<dbReference type="GO" id="GO:0006355">
    <property type="term" value="P:regulation of DNA-templated transcription"/>
    <property type="evidence" value="ECO:0007669"/>
    <property type="project" value="InterPro"/>
</dbReference>
<dbReference type="PROSITE" id="PS00675">
    <property type="entry name" value="SIGMA54_INTERACT_1"/>
    <property type="match status" value="1"/>
</dbReference>
<evidence type="ECO:0000256" key="2">
    <source>
        <dbReference type="ARBA" id="ARBA00022840"/>
    </source>
</evidence>
<evidence type="ECO:0000313" key="9">
    <source>
        <dbReference type="EMBL" id="QGG81066.1"/>
    </source>
</evidence>
<reference evidence="9 10" key="1">
    <citation type="submission" date="2019-11" db="EMBL/GenBank/DDBJ databases">
        <authorList>
            <person name="Khan S.A."/>
            <person name="Jeon C.O."/>
            <person name="Chun B.H."/>
        </authorList>
    </citation>
    <scope>NUCLEOTIDE SEQUENCE [LARGE SCALE GENOMIC DNA]</scope>
    <source>
        <strain evidence="9 10">IMCC 1097</strain>
    </source>
</reference>
<dbReference type="OrthoDB" id="9804019at2"/>
<dbReference type="CDD" id="cd00156">
    <property type="entry name" value="REC"/>
    <property type="match status" value="1"/>
</dbReference>
<dbReference type="Pfam" id="PF25601">
    <property type="entry name" value="AAA_lid_14"/>
    <property type="match status" value="1"/>
</dbReference>
<dbReference type="FunFam" id="3.40.50.300:FF:000006">
    <property type="entry name" value="DNA-binding transcriptional regulator NtrC"/>
    <property type="match status" value="1"/>
</dbReference>
<keyword evidence="5" id="KW-0804">Transcription</keyword>
<dbReference type="SUPFAM" id="SSF52172">
    <property type="entry name" value="CheY-like"/>
    <property type="match status" value="1"/>
</dbReference>
<evidence type="ECO:0000256" key="4">
    <source>
        <dbReference type="ARBA" id="ARBA00023125"/>
    </source>
</evidence>
<evidence type="ECO:0000259" key="7">
    <source>
        <dbReference type="PROSITE" id="PS50045"/>
    </source>
</evidence>
<dbReference type="SUPFAM" id="SSF52540">
    <property type="entry name" value="P-loop containing nucleoside triphosphate hydrolases"/>
    <property type="match status" value="1"/>
</dbReference>
<dbReference type="InterPro" id="IPR025944">
    <property type="entry name" value="Sigma_54_int_dom_CS"/>
</dbReference>
<feature type="domain" description="Sigma-54 factor interaction" evidence="7">
    <location>
        <begin position="129"/>
        <end position="358"/>
    </location>
</feature>
<feature type="modified residue" description="4-aspartylphosphate" evidence="6">
    <location>
        <position position="51"/>
    </location>
</feature>
<dbReference type="InterPro" id="IPR011006">
    <property type="entry name" value="CheY-like_superfamily"/>
</dbReference>
<dbReference type="PROSITE" id="PS00676">
    <property type="entry name" value="SIGMA54_INTERACT_2"/>
    <property type="match status" value="1"/>
</dbReference>
<feature type="domain" description="Response regulatory" evidence="8">
    <location>
        <begin position="3"/>
        <end position="112"/>
    </location>
</feature>
<dbReference type="InterPro" id="IPR025943">
    <property type="entry name" value="Sigma_54_int_dom_ATP-bd_2"/>
</dbReference>
<name>A0A5Q2QGB4_9GAMM</name>
<evidence type="ECO:0000313" key="10">
    <source>
        <dbReference type="Proteomes" id="UP000388235"/>
    </source>
</evidence>
<gene>
    <name evidence="9" type="ORF">GH975_11025</name>
</gene>